<evidence type="ECO:0000256" key="2">
    <source>
        <dbReference type="SAM" id="Phobius"/>
    </source>
</evidence>
<dbReference type="EMBL" id="CYKH01000706">
    <property type="protein sequence ID" value="CUG22280.1"/>
    <property type="molecule type" value="Genomic_DNA"/>
</dbReference>
<dbReference type="Proteomes" id="UP000051952">
    <property type="component" value="Unassembled WGS sequence"/>
</dbReference>
<proteinExistence type="predicted"/>
<name>A0A0S4J4U4_BODSA</name>
<evidence type="ECO:0000313" key="4">
    <source>
        <dbReference type="Proteomes" id="UP000051952"/>
    </source>
</evidence>
<dbReference type="AlphaFoldDB" id="A0A0S4J4U4"/>
<reference evidence="4" key="1">
    <citation type="submission" date="2015-09" db="EMBL/GenBank/DDBJ databases">
        <authorList>
            <consortium name="Pathogen Informatics"/>
        </authorList>
    </citation>
    <scope>NUCLEOTIDE SEQUENCE [LARGE SCALE GENOMIC DNA]</scope>
    <source>
        <strain evidence="4">Lake Konstanz</strain>
    </source>
</reference>
<keyword evidence="2 3" id="KW-0812">Transmembrane</keyword>
<organism evidence="3 4">
    <name type="scientific">Bodo saltans</name>
    <name type="common">Flagellated protozoan</name>
    <dbReference type="NCBI Taxonomy" id="75058"/>
    <lineage>
        <taxon>Eukaryota</taxon>
        <taxon>Discoba</taxon>
        <taxon>Euglenozoa</taxon>
        <taxon>Kinetoplastea</taxon>
        <taxon>Metakinetoplastina</taxon>
        <taxon>Eubodonida</taxon>
        <taxon>Bodonidae</taxon>
        <taxon>Bodo</taxon>
    </lineage>
</organism>
<keyword evidence="2" id="KW-1133">Transmembrane helix</keyword>
<evidence type="ECO:0000313" key="3">
    <source>
        <dbReference type="EMBL" id="CUG22280.1"/>
    </source>
</evidence>
<sequence length="307" mass="32828">MQEAELISHAQSDCVDVASSSSASKAPPTPTTVPPSMLLYQPTSLAASAPPPSYIPPTILPVGQPVGGISIHNTHSSVYQPPVLAQRWDRPPVGIPFPSKMIAGGDGAEKPDLVDESFNGINLLAAAVLLFFFVSALSAASSLEEDYNNGVEKPDRRGPYFLAVCGVMGLLGLVCAYRCKKFCCRVSRGRKIWSNETRLLTLLLPSKKTVMEWPGIAAGGGLVEVVTDPAVEWGCFGAEWVLIVLRPTQGCSTSNGEPVLLARCSREIVDMQTRAWTAYIDALRQPSGSPQRYLSSPSSEPRSAGEK</sequence>
<gene>
    <name evidence="3" type="ORF">BSAL_76005</name>
</gene>
<feature type="transmembrane region" description="Helical" evidence="2">
    <location>
        <begin position="120"/>
        <end position="140"/>
    </location>
</feature>
<feature type="compositionally biased region" description="Polar residues" evidence="1">
    <location>
        <begin position="286"/>
        <end position="301"/>
    </location>
</feature>
<dbReference type="VEuPathDB" id="TriTrypDB:BSAL_76000"/>
<feature type="region of interest" description="Disordered" evidence="1">
    <location>
        <begin position="286"/>
        <end position="307"/>
    </location>
</feature>
<feature type="region of interest" description="Disordered" evidence="1">
    <location>
        <begin position="18"/>
        <end position="37"/>
    </location>
</feature>
<feature type="transmembrane region" description="Helical" evidence="2">
    <location>
        <begin position="160"/>
        <end position="179"/>
    </location>
</feature>
<protein>
    <submittedName>
        <fullName evidence="3">Transmembrane protein, putative</fullName>
    </submittedName>
</protein>
<keyword evidence="4" id="KW-1185">Reference proteome</keyword>
<keyword evidence="2" id="KW-0472">Membrane</keyword>
<accession>A0A0S4J4U4</accession>
<evidence type="ECO:0000256" key="1">
    <source>
        <dbReference type="SAM" id="MobiDB-lite"/>
    </source>
</evidence>